<reference evidence="5" key="1">
    <citation type="submission" date="2018-10" db="EMBL/GenBank/DDBJ databases">
        <authorList>
            <person name="Hariharan J."/>
            <person name="Choudoir M.J."/>
            <person name="Diebold P."/>
            <person name="Panke-Buisse K."/>
            <person name="Campbell A.N."/>
            <person name="Buckley D.H."/>
        </authorList>
    </citation>
    <scope>NUCLEOTIDE SEQUENCE</scope>
    <source>
        <strain evidence="5">Gb1</strain>
    </source>
</reference>
<evidence type="ECO:0000259" key="4">
    <source>
        <dbReference type="Pfam" id="PF08028"/>
    </source>
</evidence>
<dbReference type="InterPro" id="IPR013786">
    <property type="entry name" value="AcylCoA_DH/ox_N"/>
</dbReference>
<dbReference type="InterPro" id="IPR046373">
    <property type="entry name" value="Acyl-CoA_Oxase/DH_mid-dom_sf"/>
</dbReference>
<organism evidence="5">
    <name type="scientific">Streptomyces sp. gb1(2016)</name>
    <dbReference type="NCBI Taxonomy" id="1828321"/>
    <lineage>
        <taxon>Bacteria</taxon>
        <taxon>Bacillati</taxon>
        <taxon>Actinomycetota</taxon>
        <taxon>Actinomycetes</taxon>
        <taxon>Kitasatosporales</taxon>
        <taxon>Streptomycetaceae</taxon>
        <taxon>Streptomyces</taxon>
    </lineage>
</organism>
<sequence>MASPAAARESCPKRPIARSADRAALATDSWTARPFPRQAGHSPCSDRASARDDHWPTRLRERPHIVTEEEHVTHPLAHTPTSSIEERRAKLVAQAAALQPLLRDLAPRGEEARVLPTEAVSALSEAGVFRLLTPARFGGHQTDLRTLTEVSETLAQGDGSAAWVGMIISVTNWLASLFPDEAQQDVFGADPDARVTGVAAPTGTAEQVEGGWRVTGRWSYNSAAPHATWAAVGALLKDGTGAVVDQALVLIPASELAIEDTWRTAGMRATASNTLIADDVFVPAHRVLSVPAASEGEYPRTADDGALYASAFAPMLLLCLAGPLLGLGRAALDTVVGQAVTKPLSFTVHARQADSVGVQTQVAEAALQLETARLHIYAAVDEVDRAASTQPLDYAARTRIRAQAGYAAQQVLSAVSILLNVHGASAFADASPLQRIWRDVNTAARHAGLVPAVGMEVYGKSLLGIGERVSLMV</sequence>
<dbReference type="Pfam" id="PF02771">
    <property type="entry name" value="Acyl-CoA_dh_N"/>
    <property type="match status" value="1"/>
</dbReference>
<keyword evidence="1" id="KW-0560">Oxidoreductase</keyword>
<feature type="region of interest" description="Disordered" evidence="2">
    <location>
        <begin position="1"/>
        <end position="56"/>
    </location>
</feature>
<gene>
    <name evidence="5" type="ORF">EAO74_09945</name>
</gene>
<dbReference type="AlphaFoldDB" id="A0A652L6G6"/>
<proteinExistence type="predicted"/>
<dbReference type="Pfam" id="PF08028">
    <property type="entry name" value="Acyl-CoA_dh_2"/>
    <property type="match status" value="1"/>
</dbReference>
<protein>
    <submittedName>
        <fullName evidence="5">Oxidoreductase</fullName>
    </submittedName>
</protein>
<feature type="domain" description="Acyl-CoA dehydrogenase/oxidase N-terminal" evidence="3">
    <location>
        <begin position="106"/>
        <end position="184"/>
    </location>
</feature>
<dbReference type="InterPro" id="IPR037069">
    <property type="entry name" value="AcylCoA_DH/ox_N_sf"/>
</dbReference>
<name>A0A652L6G6_9ACTN</name>
<evidence type="ECO:0000259" key="3">
    <source>
        <dbReference type="Pfam" id="PF02771"/>
    </source>
</evidence>
<dbReference type="Gene3D" id="1.20.140.10">
    <property type="entry name" value="Butyryl-CoA Dehydrogenase, subunit A, domain 3"/>
    <property type="match status" value="1"/>
</dbReference>
<feature type="domain" description="Acyl-CoA dehydrogenase C-terminal" evidence="4">
    <location>
        <begin position="318"/>
        <end position="449"/>
    </location>
</feature>
<dbReference type="InterPro" id="IPR013107">
    <property type="entry name" value="Acyl-CoA_DH_C"/>
</dbReference>
<dbReference type="SUPFAM" id="SSF56645">
    <property type="entry name" value="Acyl-CoA dehydrogenase NM domain-like"/>
    <property type="match status" value="1"/>
</dbReference>
<dbReference type="InterPro" id="IPR009100">
    <property type="entry name" value="AcylCoA_DH/oxidase_NM_dom_sf"/>
</dbReference>
<evidence type="ECO:0000256" key="2">
    <source>
        <dbReference type="SAM" id="MobiDB-lite"/>
    </source>
</evidence>
<evidence type="ECO:0000313" key="5">
    <source>
        <dbReference type="EMBL" id="TXS31244.1"/>
    </source>
</evidence>
<comment type="caution">
    <text evidence="5">The sequence shown here is derived from an EMBL/GenBank/DDBJ whole genome shotgun (WGS) entry which is preliminary data.</text>
</comment>
<accession>A0A652L6G6</accession>
<dbReference type="InterPro" id="IPR036250">
    <property type="entry name" value="AcylCo_DH-like_C"/>
</dbReference>
<dbReference type="PANTHER" id="PTHR43884">
    <property type="entry name" value="ACYL-COA DEHYDROGENASE"/>
    <property type="match status" value="1"/>
</dbReference>
<dbReference type="Gene3D" id="1.10.540.10">
    <property type="entry name" value="Acyl-CoA dehydrogenase/oxidase, N-terminal domain"/>
    <property type="match status" value="1"/>
</dbReference>
<dbReference type="GO" id="GO:0050660">
    <property type="term" value="F:flavin adenine dinucleotide binding"/>
    <property type="evidence" value="ECO:0007669"/>
    <property type="project" value="InterPro"/>
</dbReference>
<dbReference type="SUPFAM" id="SSF47203">
    <property type="entry name" value="Acyl-CoA dehydrogenase C-terminal domain-like"/>
    <property type="match status" value="1"/>
</dbReference>
<dbReference type="EMBL" id="RDBM01000034">
    <property type="protein sequence ID" value="TXS31244.1"/>
    <property type="molecule type" value="Genomic_DNA"/>
</dbReference>
<dbReference type="Gene3D" id="2.40.110.10">
    <property type="entry name" value="Butyryl-CoA Dehydrogenase, subunit A, domain 2"/>
    <property type="match status" value="1"/>
</dbReference>
<dbReference type="PANTHER" id="PTHR43884:SF25">
    <property type="entry name" value="ACYL-COA DEHYDROGENASE YDBM-RELATED"/>
    <property type="match status" value="1"/>
</dbReference>
<dbReference type="GO" id="GO:0003995">
    <property type="term" value="F:acyl-CoA dehydrogenase activity"/>
    <property type="evidence" value="ECO:0007669"/>
    <property type="project" value="TreeGrafter"/>
</dbReference>
<evidence type="ECO:0000256" key="1">
    <source>
        <dbReference type="ARBA" id="ARBA00023002"/>
    </source>
</evidence>